<name>A0AAD3P7J8_NEPGR</name>
<keyword evidence="2" id="KW-1185">Reference proteome</keyword>
<sequence length="123" mass="12852">MLQHCWCYWFCPPADDLGGWVPDAKMLVDLSSGGLFSLCDGPRLLSSMLALWIQIYALDAVAVSGLETCCGCMEAALVVAVLLLVNLEWAVLGERTFMLLIDAAAAVVGDGTALGAAAGNVAC</sequence>
<comment type="caution">
    <text evidence="1">The sequence shown here is derived from an EMBL/GenBank/DDBJ whole genome shotgun (WGS) entry which is preliminary data.</text>
</comment>
<accession>A0AAD3P7J8</accession>
<dbReference type="AlphaFoldDB" id="A0AAD3P7J8"/>
<gene>
    <name evidence="1" type="ORF">Nepgr_002706</name>
</gene>
<dbReference type="EMBL" id="BSYO01000002">
    <property type="protein sequence ID" value="GMH00867.1"/>
    <property type="molecule type" value="Genomic_DNA"/>
</dbReference>
<dbReference type="Proteomes" id="UP001279734">
    <property type="component" value="Unassembled WGS sequence"/>
</dbReference>
<evidence type="ECO:0000313" key="1">
    <source>
        <dbReference type="EMBL" id="GMH00867.1"/>
    </source>
</evidence>
<protein>
    <submittedName>
        <fullName evidence="1">Uncharacterized protein</fullName>
    </submittedName>
</protein>
<proteinExistence type="predicted"/>
<reference evidence="1" key="1">
    <citation type="submission" date="2023-05" db="EMBL/GenBank/DDBJ databases">
        <title>Nepenthes gracilis genome sequencing.</title>
        <authorList>
            <person name="Fukushima K."/>
        </authorList>
    </citation>
    <scope>NUCLEOTIDE SEQUENCE</scope>
    <source>
        <strain evidence="1">SING2019-196</strain>
    </source>
</reference>
<evidence type="ECO:0000313" key="2">
    <source>
        <dbReference type="Proteomes" id="UP001279734"/>
    </source>
</evidence>
<organism evidence="1 2">
    <name type="scientific">Nepenthes gracilis</name>
    <name type="common">Slender pitcher plant</name>
    <dbReference type="NCBI Taxonomy" id="150966"/>
    <lineage>
        <taxon>Eukaryota</taxon>
        <taxon>Viridiplantae</taxon>
        <taxon>Streptophyta</taxon>
        <taxon>Embryophyta</taxon>
        <taxon>Tracheophyta</taxon>
        <taxon>Spermatophyta</taxon>
        <taxon>Magnoliopsida</taxon>
        <taxon>eudicotyledons</taxon>
        <taxon>Gunneridae</taxon>
        <taxon>Pentapetalae</taxon>
        <taxon>Caryophyllales</taxon>
        <taxon>Nepenthaceae</taxon>
        <taxon>Nepenthes</taxon>
    </lineage>
</organism>